<feature type="compositionally biased region" description="Low complexity" evidence="5">
    <location>
        <begin position="1"/>
        <end position="20"/>
    </location>
</feature>
<proteinExistence type="predicted"/>
<dbReference type="Gene3D" id="4.10.1000.10">
    <property type="entry name" value="Zinc finger, CCCH-type"/>
    <property type="match status" value="1"/>
</dbReference>
<dbReference type="SUPFAM" id="SSF90229">
    <property type="entry name" value="CCCH zinc finger"/>
    <property type="match status" value="1"/>
</dbReference>
<protein>
    <recommendedName>
        <fullName evidence="6">C3H1-type domain-containing protein</fullName>
    </recommendedName>
</protein>
<dbReference type="InterPro" id="IPR000571">
    <property type="entry name" value="Znf_CCCH"/>
</dbReference>
<evidence type="ECO:0000256" key="1">
    <source>
        <dbReference type="ARBA" id="ARBA00022723"/>
    </source>
</evidence>
<feature type="zinc finger region" description="C3H1-type" evidence="4">
    <location>
        <begin position="407"/>
        <end position="435"/>
    </location>
</feature>
<evidence type="ECO:0000313" key="7">
    <source>
        <dbReference type="EMBL" id="RSH92652.1"/>
    </source>
</evidence>
<dbReference type="AlphaFoldDB" id="A0A427YNF1"/>
<feature type="domain" description="C3H1-type" evidence="6">
    <location>
        <begin position="407"/>
        <end position="435"/>
    </location>
</feature>
<sequence length="546" mass="57654">MAWNNPSLPARPSFASAAPGPSRPRPHPAHTPAPPQAYHPQPLPLPPQPNVSGGYQPSPMPMSWAGYNPYAQAYTAPSFGQMLFTPQPSATPQGYSYSQSYLNQAPTSQGPPSKRPRTSTSTSTSAAPSTMMMNVGSGAGAWRNCSHPGCKFVGPGEQVSIHEGDRHLIFPEGMKVERSEEEERYARQKGPAPMIQGTGITLQTEEDIAKWIAERKAKWPSAKRVAEKSERQAAIARGELPGRGRGRGRGRGGAASRRANDPAAMAEDWGRAPVEVAEVHLGGEFSGRGRDRGRGRGGALGRGRGRGGRHGAADLHQPTGDSPTHSEVSTVSPATSVPVPVPATTNTLAGLGGYSSSATDEDSSDSTSDGSSSDSSTSDSEDEDIAHRRDGQDDQAGKGDGADGRSQPHKPVCKFFSRHGHCKFGDKCRFAHDTAALSLSKNVAVGVGETRKATKQPPAKRANPFERPSMLGALLANPIQNTLSQLSQTIRFLVANDMLQGVELKPGQADEEERERGKIVVLGPGPAETGEETVTGSAIAVEDPPV</sequence>
<feature type="compositionally biased region" description="Pro residues" evidence="5">
    <location>
        <begin position="29"/>
        <end position="49"/>
    </location>
</feature>
<evidence type="ECO:0000256" key="5">
    <source>
        <dbReference type="SAM" id="MobiDB-lite"/>
    </source>
</evidence>
<evidence type="ECO:0000256" key="2">
    <source>
        <dbReference type="ARBA" id="ARBA00022771"/>
    </source>
</evidence>
<reference evidence="7 8" key="1">
    <citation type="submission" date="2018-11" db="EMBL/GenBank/DDBJ databases">
        <title>Genome sequence of Saitozyma podzolica DSM 27192.</title>
        <authorList>
            <person name="Aliyu H."/>
            <person name="Gorte O."/>
            <person name="Ochsenreither K."/>
        </authorList>
    </citation>
    <scope>NUCLEOTIDE SEQUENCE [LARGE SCALE GENOMIC DNA]</scope>
    <source>
        <strain evidence="7 8">DSM 27192</strain>
    </source>
</reference>
<dbReference type="Pfam" id="PF10453">
    <property type="entry name" value="NUFIP1"/>
    <property type="match status" value="1"/>
</dbReference>
<keyword evidence="2 4" id="KW-0863">Zinc-finger</keyword>
<evidence type="ECO:0000256" key="3">
    <source>
        <dbReference type="ARBA" id="ARBA00022833"/>
    </source>
</evidence>
<accession>A0A427YNF1</accession>
<dbReference type="PANTHER" id="PTHR13309">
    <property type="entry name" value="NUCLEAR FRAGILE X MENTAL RETARDATION PROTEIN INTERACTING PROTEIN 1"/>
    <property type="match status" value="1"/>
</dbReference>
<dbReference type="STRING" id="1890683.A0A427YNF1"/>
<feature type="region of interest" description="Disordered" evidence="5">
    <location>
        <begin position="222"/>
        <end position="409"/>
    </location>
</feature>
<name>A0A427YNF1_9TREE</name>
<feature type="compositionally biased region" description="Low complexity" evidence="5">
    <location>
        <begin position="365"/>
        <end position="378"/>
    </location>
</feature>
<dbReference type="OrthoDB" id="273070at2759"/>
<evidence type="ECO:0000259" key="6">
    <source>
        <dbReference type="PROSITE" id="PS50103"/>
    </source>
</evidence>
<evidence type="ECO:0000313" key="8">
    <source>
        <dbReference type="Proteomes" id="UP000279259"/>
    </source>
</evidence>
<dbReference type="Proteomes" id="UP000279259">
    <property type="component" value="Unassembled WGS sequence"/>
</dbReference>
<feature type="compositionally biased region" description="Low complexity" evidence="5">
    <location>
        <begin position="328"/>
        <end position="345"/>
    </location>
</feature>
<dbReference type="PROSITE" id="PS50103">
    <property type="entry name" value="ZF_C3H1"/>
    <property type="match status" value="1"/>
</dbReference>
<gene>
    <name evidence="7" type="ORF">EHS25_008097</name>
</gene>
<feature type="region of interest" description="Disordered" evidence="5">
    <location>
        <begin position="90"/>
        <end position="130"/>
    </location>
</feature>
<dbReference type="GO" id="GO:0000492">
    <property type="term" value="P:box C/D snoRNP assembly"/>
    <property type="evidence" value="ECO:0007669"/>
    <property type="project" value="TreeGrafter"/>
</dbReference>
<feature type="region of interest" description="Disordered" evidence="5">
    <location>
        <begin position="506"/>
        <end position="546"/>
    </location>
</feature>
<dbReference type="Pfam" id="PF00642">
    <property type="entry name" value="zf-CCCH"/>
    <property type="match status" value="1"/>
</dbReference>
<keyword evidence="1 4" id="KW-0479">Metal-binding</keyword>
<comment type="caution">
    <text evidence="7">The sequence shown here is derived from an EMBL/GenBank/DDBJ whole genome shotgun (WGS) entry which is preliminary data.</text>
</comment>
<dbReference type="GO" id="GO:0008270">
    <property type="term" value="F:zinc ion binding"/>
    <property type="evidence" value="ECO:0007669"/>
    <property type="project" value="UniProtKB-KW"/>
</dbReference>
<keyword evidence="8" id="KW-1185">Reference proteome</keyword>
<keyword evidence="3 4" id="KW-0862">Zinc</keyword>
<dbReference type="EMBL" id="RSCD01000005">
    <property type="protein sequence ID" value="RSH92652.1"/>
    <property type="molecule type" value="Genomic_DNA"/>
</dbReference>
<dbReference type="InterPro" id="IPR036855">
    <property type="entry name" value="Znf_CCCH_sf"/>
</dbReference>
<feature type="compositionally biased region" description="Polar residues" evidence="5">
    <location>
        <begin position="90"/>
        <end position="110"/>
    </location>
</feature>
<evidence type="ECO:0000256" key="4">
    <source>
        <dbReference type="PROSITE-ProRule" id="PRU00723"/>
    </source>
</evidence>
<dbReference type="SMART" id="SM00356">
    <property type="entry name" value="ZnF_C3H1"/>
    <property type="match status" value="1"/>
</dbReference>
<dbReference type="InterPro" id="IPR019496">
    <property type="entry name" value="NUFIP1_cons_dom"/>
</dbReference>
<feature type="region of interest" description="Disordered" evidence="5">
    <location>
        <begin position="1"/>
        <end position="58"/>
    </location>
</feature>
<dbReference type="GO" id="GO:0003723">
    <property type="term" value="F:RNA binding"/>
    <property type="evidence" value="ECO:0007669"/>
    <property type="project" value="InterPro"/>
</dbReference>
<organism evidence="7 8">
    <name type="scientific">Saitozyma podzolica</name>
    <dbReference type="NCBI Taxonomy" id="1890683"/>
    <lineage>
        <taxon>Eukaryota</taxon>
        <taxon>Fungi</taxon>
        <taxon>Dikarya</taxon>
        <taxon>Basidiomycota</taxon>
        <taxon>Agaricomycotina</taxon>
        <taxon>Tremellomycetes</taxon>
        <taxon>Tremellales</taxon>
        <taxon>Trimorphomycetaceae</taxon>
        <taxon>Saitozyma</taxon>
    </lineage>
</organism>
<feature type="compositionally biased region" description="Low complexity" evidence="5">
    <location>
        <begin position="118"/>
        <end position="130"/>
    </location>
</feature>
<feature type="compositionally biased region" description="Basic and acidic residues" evidence="5">
    <location>
        <begin position="385"/>
        <end position="403"/>
    </location>
</feature>
<dbReference type="InterPro" id="IPR039136">
    <property type="entry name" value="NUFIP1-like"/>
</dbReference>
<dbReference type="GO" id="GO:0005634">
    <property type="term" value="C:nucleus"/>
    <property type="evidence" value="ECO:0007669"/>
    <property type="project" value="TreeGrafter"/>
</dbReference>
<dbReference type="PANTHER" id="PTHR13309:SF0">
    <property type="entry name" value="FMR1-INTERACTING PROTEIN NUFIP1"/>
    <property type="match status" value="1"/>
</dbReference>